<dbReference type="GO" id="GO:0003677">
    <property type="term" value="F:DNA binding"/>
    <property type="evidence" value="ECO:0007669"/>
    <property type="project" value="InterPro"/>
</dbReference>
<feature type="domain" description="HTH cro/C1-type" evidence="1">
    <location>
        <begin position="6"/>
        <end position="62"/>
    </location>
</feature>
<evidence type="ECO:0000313" key="3">
    <source>
        <dbReference type="Proteomes" id="UP000463051"/>
    </source>
</evidence>
<dbReference type="RefSeq" id="WP_154117008.1">
    <property type="nucleotide sequence ID" value="NZ_WJXB01000001.1"/>
</dbReference>
<evidence type="ECO:0000259" key="1">
    <source>
        <dbReference type="PROSITE" id="PS50943"/>
    </source>
</evidence>
<accession>A0A7X2L076</accession>
<dbReference type="Pfam" id="PF13443">
    <property type="entry name" value="HTH_26"/>
    <property type="match status" value="1"/>
</dbReference>
<sequence>MLRLKIQELRELGNLSVRQLSEATGIRWNTLSDMERNIAKHWPPEHLDKLMSFFKLNEISQLIEYEEEPPQE</sequence>
<keyword evidence="3" id="KW-1185">Reference proteome</keyword>
<dbReference type="PROSITE" id="PS50943">
    <property type="entry name" value="HTH_CROC1"/>
    <property type="match status" value="1"/>
</dbReference>
<gene>
    <name evidence="2" type="ORF">GJB61_03240</name>
</gene>
<dbReference type="SUPFAM" id="SSF47413">
    <property type="entry name" value="lambda repressor-like DNA-binding domains"/>
    <property type="match status" value="1"/>
</dbReference>
<reference evidence="2 3" key="1">
    <citation type="submission" date="2019-11" db="EMBL/GenBank/DDBJ databases">
        <title>Paenibacillus monticola sp. nov., a novel PGPR strain isolated from mountain sample in China.</title>
        <authorList>
            <person name="Zhao Q."/>
            <person name="Li H.-P."/>
            <person name="Zhang J.-L."/>
        </authorList>
    </citation>
    <scope>NUCLEOTIDE SEQUENCE [LARGE SCALE GENOMIC DNA]</scope>
    <source>
        <strain evidence="2 3">LC-T2</strain>
    </source>
</reference>
<comment type="caution">
    <text evidence="2">The sequence shown here is derived from an EMBL/GenBank/DDBJ whole genome shotgun (WGS) entry which is preliminary data.</text>
</comment>
<dbReference type="EMBL" id="WJXB01000001">
    <property type="protein sequence ID" value="MRN52014.1"/>
    <property type="molecule type" value="Genomic_DNA"/>
</dbReference>
<dbReference type="InterPro" id="IPR010982">
    <property type="entry name" value="Lambda_DNA-bd_dom_sf"/>
</dbReference>
<dbReference type="AlphaFoldDB" id="A0A7X2L076"/>
<dbReference type="InterPro" id="IPR001387">
    <property type="entry name" value="Cro/C1-type_HTH"/>
</dbReference>
<organism evidence="2 3">
    <name type="scientific">Paenibacillus monticola</name>
    <dbReference type="NCBI Taxonomy" id="2666075"/>
    <lineage>
        <taxon>Bacteria</taxon>
        <taxon>Bacillati</taxon>
        <taxon>Bacillota</taxon>
        <taxon>Bacilli</taxon>
        <taxon>Bacillales</taxon>
        <taxon>Paenibacillaceae</taxon>
        <taxon>Paenibacillus</taxon>
    </lineage>
</organism>
<name>A0A7X2L076_9BACL</name>
<evidence type="ECO:0000313" key="2">
    <source>
        <dbReference type="EMBL" id="MRN52014.1"/>
    </source>
</evidence>
<dbReference type="CDD" id="cd00093">
    <property type="entry name" value="HTH_XRE"/>
    <property type="match status" value="1"/>
</dbReference>
<protein>
    <submittedName>
        <fullName evidence="2">Helix-turn-helix domain-containing protein</fullName>
    </submittedName>
</protein>
<proteinExistence type="predicted"/>
<dbReference type="Gene3D" id="1.10.260.40">
    <property type="entry name" value="lambda repressor-like DNA-binding domains"/>
    <property type="match status" value="1"/>
</dbReference>
<dbReference type="Proteomes" id="UP000463051">
    <property type="component" value="Unassembled WGS sequence"/>
</dbReference>